<accession>A0A172Y2P9</accession>
<dbReference type="RefSeq" id="WP_025977975.1">
    <property type="nucleotide sequence ID" value="NZ_CP015614.1"/>
</dbReference>
<protein>
    <submittedName>
        <fullName evidence="2">Uncharacterized protein</fullName>
    </submittedName>
</protein>
<dbReference type="Proteomes" id="UP000077603">
    <property type="component" value="Chromosome"/>
</dbReference>
<name>A0A172Y2P9_9CAUL</name>
<keyword evidence="1" id="KW-0732">Signal</keyword>
<dbReference type="eggNOG" id="ENOG5033M4Q">
    <property type="taxonomic scope" value="Bacteria"/>
</dbReference>
<feature type="signal peptide" evidence="1">
    <location>
        <begin position="1"/>
        <end position="20"/>
    </location>
</feature>
<dbReference type="OrthoDB" id="7205285at2"/>
<dbReference type="KEGG" id="bne:DA69_00515"/>
<feature type="chain" id="PRO_5008004167" evidence="1">
    <location>
        <begin position="21"/>
        <end position="185"/>
    </location>
</feature>
<proteinExistence type="predicted"/>
<sequence>MKTRAAIVSIMSVAAVAALAACTPRGGETPPPAEASAPAWVRKQVVLYLPDRLMKARIEVSDLSPYLLRVEEAVSAAATAQPTQTGASGMMLLMIKPGERSRAWVVTGEPPMQPEVVAALTAAAEAVKAPPVRQGPILVGLQFDAWGGGAPPEGAVAPIPRDWYAHFSEDGGVLDDDFMAKVWPD</sequence>
<evidence type="ECO:0000313" key="2">
    <source>
        <dbReference type="EMBL" id="ANF53385.1"/>
    </source>
</evidence>
<evidence type="ECO:0000256" key="1">
    <source>
        <dbReference type="SAM" id="SignalP"/>
    </source>
</evidence>
<dbReference type="STRING" id="588932.DA69_00515"/>
<evidence type="ECO:0000313" key="3">
    <source>
        <dbReference type="Proteomes" id="UP000077603"/>
    </source>
</evidence>
<reference evidence="2 3" key="1">
    <citation type="journal article" date="2014" name="Genome Announc.">
        <title>Genome Sequence of a Promising Hydrogen-Producing Facultative Anaerobic Bacterium, Brevundimonas naejangsanensis Strain B1.</title>
        <authorList>
            <person name="Su H."/>
            <person name="Zhang T."/>
            <person name="Bao M."/>
            <person name="Jiang Y."/>
            <person name="Wang Y."/>
            <person name="Tan T."/>
        </authorList>
    </citation>
    <scope>NUCLEOTIDE SEQUENCE [LARGE SCALE GENOMIC DNA]</scope>
    <source>
        <strain evidence="2 3">B1</strain>
    </source>
</reference>
<gene>
    <name evidence="2" type="ORF">DA69_00515</name>
</gene>
<dbReference type="PROSITE" id="PS51257">
    <property type="entry name" value="PROKAR_LIPOPROTEIN"/>
    <property type="match status" value="1"/>
</dbReference>
<organism evidence="2 3">
    <name type="scientific">Brevundimonas naejangsanensis</name>
    <dbReference type="NCBI Taxonomy" id="588932"/>
    <lineage>
        <taxon>Bacteria</taxon>
        <taxon>Pseudomonadati</taxon>
        <taxon>Pseudomonadota</taxon>
        <taxon>Alphaproteobacteria</taxon>
        <taxon>Caulobacterales</taxon>
        <taxon>Caulobacteraceae</taxon>
        <taxon>Brevundimonas</taxon>
    </lineage>
</organism>
<dbReference type="AlphaFoldDB" id="A0A172Y2P9"/>
<dbReference type="EMBL" id="CP015614">
    <property type="protein sequence ID" value="ANF53385.1"/>
    <property type="molecule type" value="Genomic_DNA"/>
</dbReference>
<keyword evidence="3" id="KW-1185">Reference proteome</keyword>